<keyword evidence="6" id="KW-0067">ATP-binding</keyword>
<dbReference type="CDD" id="cd16917">
    <property type="entry name" value="HATPase_UhpB-NarQ-NarX-like"/>
    <property type="match status" value="1"/>
</dbReference>
<dbReference type="InterPro" id="IPR050482">
    <property type="entry name" value="Sensor_HK_TwoCompSys"/>
</dbReference>
<dbReference type="PANTHER" id="PTHR24421">
    <property type="entry name" value="NITRATE/NITRITE SENSOR PROTEIN NARX-RELATED"/>
    <property type="match status" value="1"/>
</dbReference>
<comment type="catalytic activity">
    <reaction evidence="1">
        <text>ATP + protein L-histidine = ADP + protein N-phospho-L-histidine.</text>
        <dbReference type="EC" id="2.7.13.3"/>
    </reaction>
</comment>
<dbReference type="InterPro" id="IPR011712">
    <property type="entry name" value="Sig_transdc_His_kin_sub3_dim/P"/>
</dbReference>
<dbReference type="PROSITE" id="PS50109">
    <property type="entry name" value="HIS_KIN"/>
    <property type="match status" value="1"/>
</dbReference>
<dbReference type="Pfam" id="PF07730">
    <property type="entry name" value="HisKA_3"/>
    <property type="match status" value="1"/>
</dbReference>
<evidence type="ECO:0000259" key="8">
    <source>
        <dbReference type="PROSITE" id="PS50109"/>
    </source>
</evidence>
<evidence type="ECO:0000256" key="1">
    <source>
        <dbReference type="ARBA" id="ARBA00000085"/>
    </source>
</evidence>
<proteinExistence type="predicted"/>
<keyword evidence="7" id="KW-0902">Two-component regulatory system</keyword>
<protein>
    <recommendedName>
        <fullName evidence="2">histidine kinase</fullName>
        <ecNumber evidence="2">2.7.13.3</ecNumber>
    </recommendedName>
</protein>
<dbReference type="InterPro" id="IPR029016">
    <property type="entry name" value="GAF-like_dom_sf"/>
</dbReference>
<dbReference type="SMART" id="SM00387">
    <property type="entry name" value="HATPase_c"/>
    <property type="match status" value="1"/>
</dbReference>
<dbReference type="Pfam" id="PF13185">
    <property type="entry name" value="GAF_2"/>
    <property type="match status" value="1"/>
</dbReference>
<keyword evidence="3" id="KW-0808">Transferase</keyword>
<evidence type="ECO:0000256" key="4">
    <source>
        <dbReference type="ARBA" id="ARBA00022741"/>
    </source>
</evidence>
<evidence type="ECO:0000256" key="7">
    <source>
        <dbReference type="ARBA" id="ARBA00023012"/>
    </source>
</evidence>
<keyword evidence="10" id="KW-1185">Reference proteome</keyword>
<evidence type="ECO:0000256" key="5">
    <source>
        <dbReference type="ARBA" id="ARBA00022777"/>
    </source>
</evidence>
<feature type="domain" description="Histidine kinase" evidence="8">
    <location>
        <begin position="334"/>
        <end position="532"/>
    </location>
</feature>
<dbReference type="Pfam" id="PF02518">
    <property type="entry name" value="HATPase_c"/>
    <property type="match status" value="1"/>
</dbReference>
<dbReference type="Gene3D" id="3.30.565.10">
    <property type="entry name" value="Histidine kinase-like ATPase, C-terminal domain"/>
    <property type="match status" value="1"/>
</dbReference>
<dbReference type="EC" id="2.7.13.3" evidence="2"/>
<dbReference type="InterPro" id="IPR005467">
    <property type="entry name" value="His_kinase_dom"/>
</dbReference>
<dbReference type="GO" id="GO:0016301">
    <property type="term" value="F:kinase activity"/>
    <property type="evidence" value="ECO:0007669"/>
    <property type="project" value="UniProtKB-KW"/>
</dbReference>
<sequence>MEKRGLLDVENRLVILKEIAESLNEANDVSMAMEAILPKLGEALGLETAWAFRFDEQRHSFVEVGASGLPPALDCCGQSVLRSGGCECQNQFVDGELNTAVNIVRCSRLKSAKGDTRDLRFHASIPLRSKDSPLGILNVAAPGRTVFTEDALSFLQTVGQQVAVAMDRARMLQTERDRAMRLAKLASVAAQSWVRDGSPQKLLQGALEDFVEAFSVPVCGVIDCRGVEEREPEVIAVAECTKPSNIPQVYPRKRGDDSGHDCRSILLAHANSGLSVPLPMTSYRLRVESPMADAFTHVDEEVLQAFSWHLATAYVNAQLYSQGLEAAHWNERRRIASDLHDSVSQRLFSAQLLTRTVQTKLSGGDPGDNTSVRSTVTRIGELLAESQAEMRDLIRTLRPPQPFACLIEALQSRVRTLAMHPEPRVLFMAPEVLQVEPPAHVREALLAVADEALHNALKHADASTIVVRLEERTHMLSMCIEDDGKGCLPSDIGKGLGTRTMGERAEAVGGKVSITGHTGGGTKVKMTIPRFNQAARGDV</sequence>
<dbReference type="SUPFAM" id="SSF55781">
    <property type="entry name" value="GAF domain-like"/>
    <property type="match status" value="2"/>
</dbReference>
<dbReference type="Gene3D" id="3.30.450.40">
    <property type="match status" value="1"/>
</dbReference>
<dbReference type="SMART" id="SM00065">
    <property type="entry name" value="GAF"/>
    <property type="match status" value="1"/>
</dbReference>
<gene>
    <name evidence="9" type="ORF">NZD86_18580</name>
</gene>
<reference evidence="9" key="1">
    <citation type="submission" date="2022-08" db="EMBL/GenBank/DDBJ databases">
        <title>Alicyclobacillus dauci DSM2870, complete genome.</title>
        <authorList>
            <person name="Wang Q."/>
            <person name="Cai R."/>
            <person name="Wang Z."/>
        </authorList>
    </citation>
    <scope>NUCLEOTIDE SEQUENCE</scope>
    <source>
        <strain evidence="9">DSM 28700</strain>
    </source>
</reference>
<dbReference type="SUPFAM" id="SSF55874">
    <property type="entry name" value="ATPase domain of HSP90 chaperone/DNA topoisomerase II/histidine kinase"/>
    <property type="match status" value="1"/>
</dbReference>
<evidence type="ECO:0000313" key="9">
    <source>
        <dbReference type="EMBL" id="WAH36225.1"/>
    </source>
</evidence>
<dbReference type="RefSeq" id="WP_268043546.1">
    <property type="nucleotide sequence ID" value="NZ_CP104064.1"/>
</dbReference>
<dbReference type="EMBL" id="CP104064">
    <property type="protein sequence ID" value="WAH36225.1"/>
    <property type="molecule type" value="Genomic_DNA"/>
</dbReference>
<organism evidence="9 10">
    <name type="scientific">Alicyclobacillus dauci</name>
    <dbReference type="NCBI Taxonomy" id="1475485"/>
    <lineage>
        <taxon>Bacteria</taxon>
        <taxon>Bacillati</taxon>
        <taxon>Bacillota</taxon>
        <taxon>Bacilli</taxon>
        <taxon>Bacillales</taxon>
        <taxon>Alicyclobacillaceae</taxon>
        <taxon>Alicyclobacillus</taxon>
    </lineage>
</organism>
<dbReference type="PANTHER" id="PTHR24421:SF61">
    <property type="entry name" value="OXYGEN SENSOR HISTIDINE KINASE NREB"/>
    <property type="match status" value="1"/>
</dbReference>
<accession>A0ABY6Z021</accession>
<evidence type="ECO:0000256" key="6">
    <source>
        <dbReference type="ARBA" id="ARBA00022840"/>
    </source>
</evidence>
<dbReference type="InterPro" id="IPR003594">
    <property type="entry name" value="HATPase_dom"/>
</dbReference>
<keyword evidence="5 9" id="KW-0418">Kinase</keyword>
<evidence type="ECO:0000256" key="3">
    <source>
        <dbReference type="ARBA" id="ARBA00022679"/>
    </source>
</evidence>
<dbReference type="InterPro" id="IPR036890">
    <property type="entry name" value="HATPase_C_sf"/>
</dbReference>
<dbReference type="Gene3D" id="1.20.5.1930">
    <property type="match status" value="1"/>
</dbReference>
<name>A0ABY6Z021_9BACL</name>
<evidence type="ECO:0000256" key="2">
    <source>
        <dbReference type="ARBA" id="ARBA00012438"/>
    </source>
</evidence>
<dbReference type="InterPro" id="IPR003018">
    <property type="entry name" value="GAF"/>
</dbReference>
<dbReference type="Proteomes" id="UP001164803">
    <property type="component" value="Chromosome"/>
</dbReference>
<evidence type="ECO:0000313" key="10">
    <source>
        <dbReference type="Proteomes" id="UP001164803"/>
    </source>
</evidence>
<keyword evidence="4" id="KW-0547">Nucleotide-binding</keyword>